<evidence type="ECO:0000256" key="6">
    <source>
        <dbReference type="ARBA" id="ARBA00023212"/>
    </source>
</evidence>
<evidence type="ECO:0000313" key="8">
    <source>
        <dbReference type="EMBL" id="KRW98745.1"/>
    </source>
</evidence>
<sequence length="267" mass="32038">MKTTGILTKKTFKELQPENEKLGLFSKQVDSMRDDFEDMKRTREEARKQLEAKFQDVHRKIQNTKEFIQAEGKRINDTLLAFQSKFEKELADQKNHFQNQHDNFTQEVEARFGTVDEKLEDLDKKIDQEREDRLKQSEETLRDIRKQLASLFDICEEEKQARLIKEKEIFQKIDDESFNLKEMLEKERHERVVKTKELRDETEQELKAQKKFNEDFHTKTIDEFHHVVDNLQSEMDNRFDHQDKIIDNLSNIVKTFQDTLKVIGKDA</sequence>
<dbReference type="InParanoid" id="A0A0V0Q946"/>
<evidence type="ECO:0000256" key="2">
    <source>
        <dbReference type="ARBA" id="ARBA00005678"/>
    </source>
</evidence>
<comment type="subcellular location">
    <subcellularLocation>
        <location evidence="1">Cytoplasm</location>
        <location evidence="1">Cytoskeleton</location>
    </subcellularLocation>
</comment>
<comment type="similarity">
    <text evidence="2">Belongs to the SF-assemblin family.</text>
</comment>
<name>A0A0V0Q946_PSEPJ</name>
<dbReference type="GO" id="GO:0005874">
    <property type="term" value="C:microtubule"/>
    <property type="evidence" value="ECO:0007669"/>
    <property type="project" value="UniProtKB-KW"/>
</dbReference>
<dbReference type="OMA" id="QNYCDEQ"/>
<dbReference type="AlphaFoldDB" id="A0A0V0Q946"/>
<reference evidence="8 9" key="1">
    <citation type="journal article" date="2015" name="Sci. Rep.">
        <title>Genome of the facultative scuticociliatosis pathogen Pseudocohnilembus persalinus provides insight into its virulence through horizontal gene transfer.</title>
        <authorList>
            <person name="Xiong J."/>
            <person name="Wang G."/>
            <person name="Cheng J."/>
            <person name="Tian M."/>
            <person name="Pan X."/>
            <person name="Warren A."/>
            <person name="Jiang C."/>
            <person name="Yuan D."/>
            <person name="Miao W."/>
        </authorList>
    </citation>
    <scope>NUCLEOTIDE SEQUENCE [LARGE SCALE GENOMIC DNA]</scope>
    <source>
        <strain evidence="8">36N120E</strain>
    </source>
</reference>
<comment type="caution">
    <text evidence="8">The sequence shown here is derived from an EMBL/GenBank/DDBJ whole genome shotgun (WGS) entry which is preliminary data.</text>
</comment>
<keyword evidence="5 7" id="KW-0175">Coiled coil</keyword>
<dbReference type="GO" id="GO:0005200">
    <property type="term" value="F:structural constituent of cytoskeleton"/>
    <property type="evidence" value="ECO:0007669"/>
    <property type="project" value="InterPro"/>
</dbReference>
<evidence type="ECO:0000256" key="4">
    <source>
        <dbReference type="ARBA" id="ARBA00022701"/>
    </source>
</evidence>
<dbReference type="EMBL" id="LDAU01000231">
    <property type="protein sequence ID" value="KRW98745.1"/>
    <property type="molecule type" value="Genomic_DNA"/>
</dbReference>
<dbReference type="Pfam" id="PF06705">
    <property type="entry name" value="SF-assemblin"/>
    <property type="match status" value="1"/>
</dbReference>
<gene>
    <name evidence="8" type="ORF">PPERSA_03880</name>
</gene>
<dbReference type="PANTHER" id="PTHR40412:SF1">
    <property type="entry name" value="SF-ASSEMBLIN"/>
    <property type="match status" value="1"/>
</dbReference>
<evidence type="ECO:0000256" key="3">
    <source>
        <dbReference type="ARBA" id="ARBA00022490"/>
    </source>
</evidence>
<feature type="coiled-coil region" evidence="7">
    <location>
        <begin position="29"/>
        <end position="56"/>
    </location>
</feature>
<protein>
    <recommendedName>
        <fullName evidence="10">SF-assemblin</fullName>
    </recommendedName>
</protein>
<proteinExistence type="inferred from homology"/>
<dbReference type="InterPro" id="IPR008374">
    <property type="entry name" value="SF_assemblin/giardin_b"/>
</dbReference>
<dbReference type="OrthoDB" id="436841at2759"/>
<evidence type="ECO:0000256" key="7">
    <source>
        <dbReference type="SAM" id="Coils"/>
    </source>
</evidence>
<keyword evidence="3" id="KW-0963">Cytoplasm</keyword>
<evidence type="ECO:0000256" key="5">
    <source>
        <dbReference type="ARBA" id="ARBA00023054"/>
    </source>
</evidence>
<keyword evidence="9" id="KW-1185">Reference proteome</keyword>
<dbReference type="PANTHER" id="PTHR40412">
    <property type="entry name" value="SF-ASSEMBLIN"/>
    <property type="match status" value="1"/>
</dbReference>
<keyword evidence="6" id="KW-0206">Cytoskeleton</keyword>
<keyword evidence="4" id="KW-0493">Microtubule</keyword>
<evidence type="ECO:0000313" key="9">
    <source>
        <dbReference type="Proteomes" id="UP000054937"/>
    </source>
</evidence>
<evidence type="ECO:0000256" key="1">
    <source>
        <dbReference type="ARBA" id="ARBA00004245"/>
    </source>
</evidence>
<accession>A0A0V0Q946</accession>
<evidence type="ECO:0008006" key="10">
    <source>
        <dbReference type="Google" id="ProtNLM"/>
    </source>
</evidence>
<organism evidence="8 9">
    <name type="scientific">Pseudocohnilembus persalinus</name>
    <name type="common">Ciliate</name>
    <dbReference type="NCBI Taxonomy" id="266149"/>
    <lineage>
        <taxon>Eukaryota</taxon>
        <taxon>Sar</taxon>
        <taxon>Alveolata</taxon>
        <taxon>Ciliophora</taxon>
        <taxon>Intramacronucleata</taxon>
        <taxon>Oligohymenophorea</taxon>
        <taxon>Scuticociliatia</taxon>
        <taxon>Philasterida</taxon>
        <taxon>Pseudocohnilembidae</taxon>
        <taxon>Pseudocohnilembus</taxon>
    </lineage>
</organism>
<dbReference type="Proteomes" id="UP000054937">
    <property type="component" value="Unassembled WGS sequence"/>
</dbReference>
<dbReference type="PRINTS" id="PR01799">
    <property type="entry name" value="SFASSEMBLIN"/>
</dbReference>
<feature type="coiled-coil region" evidence="7">
    <location>
        <begin position="119"/>
        <end position="154"/>
    </location>
</feature>